<dbReference type="Gene3D" id="1.10.8.730">
    <property type="match status" value="1"/>
</dbReference>
<dbReference type="InterPro" id="IPR051162">
    <property type="entry name" value="T4SS_component"/>
</dbReference>
<dbReference type="NCBIfam" id="NF045971">
    <property type="entry name" value="conju_CD1110"/>
    <property type="match status" value="1"/>
</dbReference>
<name>A0A3P3PXB3_9FIRM</name>
<reference evidence="3 4" key="1">
    <citation type="submission" date="2018-11" db="EMBL/GenBank/DDBJ databases">
        <title>Genome sequencing of Lachnoanaerobaculum orale DSM 24553T.</title>
        <authorList>
            <person name="Kook J.-K."/>
            <person name="Park S.-N."/>
            <person name="Lim Y.K."/>
        </authorList>
    </citation>
    <scope>NUCLEOTIDE SEQUENCE [LARGE SCALE GENOMIC DNA]</scope>
    <source>
        <strain evidence="3 4">DSM 24553</strain>
    </source>
</reference>
<dbReference type="PANTHER" id="PTHR30121">
    <property type="entry name" value="UNCHARACTERIZED PROTEIN YJGR-RELATED"/>
    <property type="match status" value="1"/>
</dbReference>
<dbReference type="Gene3D" id="3.40.50.300">
    <property type="entry name" value="P-loop containing nucleotide triphosphate hydrolases"/>
    <property type="match status" value="1"/>
</dbReference>
<evidence type="ECO:0000259" key="2">
    <source>
        <dbReference type="Pfam" id="PF19044"/>
    </source>
</evidence>
<dbReference type="EMBL" id="RRCM01000005">
    <property type="protein sequence ID" value="RRJ13495.1"/>
    <property type="molecule type" value="Genomic_DNA"/>
</dbReference>
<dbReference type="AlphaFoldDB" id="A0A3P3PXB3"/>
<gene>
    <name evidence="3" type="ORF">EHW90_12980</name>
</gene>
<organism evidence="3 4">
    <name type="scientific">Lachnoanaerobaculum orale</name>
    <dbReference type="NCBI Taxonomy" id="979627"/>
    <lineage>
        <taxon>Bacteria</taxon>
        <taxon>Bacillati</taxon>
        <taxon>Bacillota</taxon>
        <taxon>Clostridia</taxon>
        <taxon>Lachnospirales</taxon>
        <taxon>Lachnospiraceae</taxon>
        <taxon>Lachnoanaerobaculum</taxon>
    </lineage>
</organism>
<protein>
    <submittedName>
        <fullName evidence="3">Conjugal transfer protein TraE</fullName>
    </submittedName>
</protein>
<dbReference type="Pfam" id="PF19044">
    <property type="entry name" value="P-loop_TraG"/>
    <property type="match status" value="1"/>
</dbReference>
<feature type="compositionally biased region" description="Basic and acidic residues" evidence="1">
    <location>
        <begin position="10"/>
        <end position="21"/>
    </location>
</feature>
<sequence length="825" mass="95451">MNKEKKKKQEQRIQRDEMELRKNNKELSELRKLSRKNTGNKKDGESFIKKGWFPFLIKSKKKETVQDTIPYKRMLKDGICQVEKDKYNKTIRFFDINYRLMEEEDQEGIFADFSSFLNFFDSSVEVEFNYINSIGENEERKELINIKETEDDFNEIRNEYRQMLLNQSSKGNNGLSKNMYLTFTIKAEDLKQAKSRLERIESDILNNFRQMGVKGYVLDGEERLKVIHDILNPEDRFIFNFEDLKYSGLTTKEYIVPTSFNFSKPTYFKMGEVFAEVNFLQILASDIKDEMLSEFLEVEENMIVTFHIKAVDRMEAIKNIKRKITDLDKMKLEENKKAIRAGYDIDILPSDLVTYGAEAKNLLSELQNHDEKMFLVTILIMSTGKSRTKLENTVFTLKSIANRHNCNIKNLNYRQEQGLVASLPLGINEVEIERGLTTSSVAIFIPFTTEELFIKGESLYYGLNALSRNIIMADRKKLKNPNGLILGTPGSGKSFAAKREITNAFLITDDDIIIADPEAEYSPLVNALKGQVIKISPISKDYINPLDINTDYADEDNPLSLKSDFILSLFELVVGEKKLSAEEISVIDRCLPILYKAYFENPIPENMPILEDLYNLLRKQEEKIGKKLAVEMEIYVKGSLNVFNHRTNVDTNNRVVCYDIKELGKQLKKIGMLIIQDQVWNRVTINRASKKATRYFVDEFHLLLKEPQTANYSIEIWKRFRKWGGMPTGLTQNIKDLLASPEIENIFDNTDFILMLNQAGTDRDTLAKKLNISKHQLSYVTNSNEGEGLIFYGNTIVPFIDRFPKNTKLYSLITTKLSETGKDKK</sequence>
<dbReference type="InterPro" id="IPR043964">
    <property type="entry name" value="P-loop_TraG"/>
</dbReference>
<keyword evidence="4" id="KW-1185">Reference proteome</keyword>
<proteinExistence type="predicted"/>
<accession>A0A3P3PXB3</accession>
<dbReference type="PANTHER" id="PTHR30121:SF6">
    <property type="entry name" value="SLR6007 PROTEIN"/>
    <property type="match status" value="1"/>
</dbReference>
<feature type="domain" description="TraG P-loop" evidence="2">
    <location>
        <begin position="475"/>
        <end position="776"/>
    </location>
</feature>
<comment type="caution">
    <text evidence="3">The sequence shown here is derived from an EMBL/GenBank/DDBJ whole genome shotgun (WGS) entry which is preliminary data.</text>
</comment>
<evidence type="ECO:0000313" key="4">
    <source>
        <dbReference type="Proteomes" id="UP000276982"/>
    </source>
</evidence>
<evidence type="ECO:0000256" key="1">
    <source>
        <dbReference type="SAM" id="MobiDB-lite"/>
    </source>
</evidence>
<evidence type="ECO:0000313" key="3">
    <source>
        <dbReference type="EMBL" id="RRJ13495.1"/>
    </source>
</evidence>
<dbReference type="InterPro" id="IPR027417">
    <property type="entry name" value="P-loop_NTPase"/>
</dbReference>
<feature type="region of interest" description="Disordered" evidence="1">
    <location>
        <begin position="1"/>
        <end position="21"/>
    </location>
</feature>
<dbReference type="SUPFAM" id="SSF52540">
    <property type="entry name" value="P-loop containing nucleoside triphosphate hydrolases"/>
    <property type="match status" value="1"/>
</dbReference>
<dbReference type="Proteomes" id="UP000276982">
    <property type="component" value="Unassembled WGS sequence"/>
</dbReference>